<dbReference type="AlphaFoldDB" id="A0A0G3H876"/>
<feature type="transmembrane region" description="Helical" evidence="12">
    <location>
        <begin position="208"/>
        <end position="235"/>
    </location>
</feature>
<dbReference type="Gene3D" id="2.70.70.10">
    <property type="entry name" value="Glucose Permease (Domain IIA)"/>
    <property type="match status" value="1"/>
</dbReference>
<feature type="active site" description="Phosphocysteine intermediate; for EIIB activity" evidence="11">
    <location>
        <position position="30"/>
    </location>
</feature>
<keyword evidence="10 12" id="KW-0472">Membrane</keyword>
<keyword evidence="6" id="KW-0598">Phosphotransferase system</keyword>
<proteinExistence type="predicted"/>
<dbReference type="InterPro" id="IPR011297">
    <property type="entry name" value="PTS_IIABC_b_glu"/>
</dbReference>
<dbReference type="GO" id="GO:0005886">
    <property type="term" value="C:plasma membrane"/>
    <property type="evidence" value="ECO:0007669"/>
    <property type="project" value="UniProtKB-SubCell"/>
</dbReference>
<evidence type="ECO:0000256" key="4">
    <source>
        <dbReference type="ARBA" id="ARBA00022597"/>
    </source>
</evidence>
<dbReference type="GO" id="GO:0090589">
    <property type="term" value="F:protein-phosphocysteine-trehalose phosphotransferase system transporter activity"/>
    <property type="evidence" value="ECO:0007669"/>
    <property type="project" value="TreeGrafter"/>
</dbReference>
<evidence type="ECO:0000259" key="13">
    <source>
        <dbReference type="PROSITE" id="PS51093"/>
    </source>
</evidence>
<dbReference type="Pfam" id="PF02378">
    <property type="entry name" value="PTS_EIIC"/>
    <property type="match status" value="1"/>
</dbReference>
<feature type="domain" description="PTS EIIA type-1" evidence="13">
    <location>
        <begin position="496"/>
        <end position="600"/>
    </location>
</feature>
<keyword evidence="4" id="KW-0762">Sugar transport</keyword>
<feature type="transmembrane region" description="Helical" evidence="12">
    <location>
        <begin position="331"/>
        <end position="350"/>
    </location>
</feature>
<dbReference type="PANTHER" id="PTHR30175">
    <property type="entry name" value="PHOSPHOTRANSFERASE SYSTEM TRANSPORT PROTEIN"/>
    <property type="match status" value="1"/>
</dbReference>
<dbReference type="PROSITE" id="PS51093">
    <property type="entry name" value="PTS_EIIA_TYPE_1"/>
    <property type="match status" value="1"/>
</dbReference>
<dbReference type="Pfam" id="PF00358">
    <property type="entry name" value="PTS_EIIA_1"/>
    <property type="match status" value="1"/>
</dbReference>
<dbReference type="InterPro" id="IPR013013">
    <property type="entry name" value="PTS_EIIC_1"/>
</dbReference>
<feature type="transmembrane region" description="Helical" evidence="12">
    <location>
        <begin position="389"/>
        <end position="410"/>
    </location>
</feature>
<keyword evidence="8" id="KW-0418">Kinase</keyword>
<dbReference type="InterPro" id="IPR011055">
    <property type="entry name" value="Dup_hybrid_motif"/>
</dbReference>
<keyword evidence="2" id="KW-0813">Transport</keyword>
<dbReference type="KEGG" id="cted:CTEST_10675"/>
<gene>
    <name evidence="16" type="primary">bglF</name>
    <name evidence="16" type="ORF">CTEST_10675</name>
</gene>
<evidence type="ECO:0000313" key="17">
    <source>
        <dbReference type="Proteomes" id="UP000035540"/>
    </source>
</evidence>
<comment type="subcellular location">
    <subcellularLocation>
        <location evidence="1">Cell membrane</location>
        <topology evidence="1">Multi-pass membrane protein</topology>
    </subcellularLocation>
</comment>
<dbReference type="RefSeq" id="WP_047253695.1">
    <property type="nucleotide sequence ID" value="NZ_CP011545.1"/>
</dbReference>
<evidence type="ECO:0000256" key="9">
    <source>
        <dbReference type="ARBA" id="ARBA00022989"/>
    </source>
</evidence>
<evidence type="ECO:0000256" key="12">
    <source>
        <dbReference type="SAM" id="Phobius"/>
    </source>
</evidence>
<dbReference type="GO" id="GO:0008982">
    <property type="term" value="F:protein-N(PI)-phosphohistidine-sugar phosphotransferase activity"/>
    <property type="evidence" value="ECO:0007669"/>
    <property type="project" value="InterPro"/>
</dbReference>
<evidence type="ECO:0000256" key="11">
    <source>
        <dbReference type="PROSITE-ProRule" id="PRU00421"/>
    </source>
</evidence>
<evidence type="ECO:0000256" key="2">
    <source>
        <dbReference type="ARBA" id="ARBA00022448"/>
    </source>
</evidence>
<reference evidence="16 17" key="1">
    <citation type="journal article" date="2015" name="Genome Announc.">
        <title>Complete Genome Sequence of the Type Strain Corynebacterium testudinoris DSM 44614, Recovered from Necrotic Lesions in the Mouth of a Tortoise.</title>
        <authorList>
            <person name="Ruckert C."/>
            <person name="Kriete M."/>
            <person name="Jaenicke S."/>
            <person name="Winkler A."/>
            <person name="Tauch A."/>
        </authorList>
    </citation>
    <scope>NUCLEOTIDE SEQUENCE [LARGE SCALE GENOMIC DNA]</scope>
    <source>
        <strain evidence="16 17">DSM 44614</strain>
    </source>
</reference>
<dbReference type="FunFam" id="3.30.1360.60:FF:000001">
    <property type="entry name" value="PTS system glucose-specific IIBC component PtsG"/>
    <property type="match status" value="1"/>
</dbReference>
<dbReference type="PROSITE" id="PS51098">
    <property type="entry name" value="PTS_EIIB_TYPE_1"/>
    <property type="match status" value="1"/>
</dbReference>
<organism evidence="16 17">
    <name type="scientific">Corynebacterium testudinoris</name>
    <dbReference type="NCBI Taxonomy" id="136857"/>
    <lineage>
        <taxon>Bacteria</taxon>
        <taxon>Bacillati</taxon>
        <taxon>Actinomycetota</taxon>
        <taxon>Actinomycetes</taxon>
        <taxon>Mycobacteriales</taxon>
        <taxon>Corynebacteriaceae</taxon>
        <taxon>Corynebacterium</taxon>
    </lineage>
</organism>
<dbReference type="FunFam" id="2.70.70.10:FF:000001">
    <property type="entry name" value="PTS system glucose-specific IIA component"/>
    <property type="match status" value="1"/>
</dbReference>
<dbReference type="EC" id="2.7.1.69" evidence="16"/>
<feature type="transmembrane region" description="Helical" evidence="12">
    <location>
        <begin position="151"/>
        <end position="170"/>
    </location>
</feature>
<dbReference type="InterPro" id="IPR003352">
    <property type="entry name" value="PTS_EIIC"/>
</dbReference>
<evidence type="ECO:0000259" key="15">
    <source>
        <dbReference type="PROSITE" id="PS51103"/>
    </source>
</evidence>
<evidence type="ECO:0000256" key="5">
    <source>
        <dbReference type="ARBA" id="ARBA00022679"/>
    </source>
</evidence>
<dbReference type="Pfam" id="PF00367">
    <property type="entry name" value="PTS_EIIB"/>
    <property type="match status" value="1"/>
</dbReference>
<dbReference type="GO" id="GO:0016301">
    <property type="term" value="F:kinase activity"/>
    <property type="evidence" value="ECO:0007669"/>
    <property type="project" value="UniProtKB-KW"/>
</dbReference>
<dbReference type="Proteomes" id="UP000035540">
    <property type="component" value="Chromosome"/>
</dbReference>
<dbReference type="InterPro" id="IPR018113">
    <property type="entry name" value="PTrfase_EIIB_Cys"/>
</dbReference>
<keyword evidence="7 12" id="KW-0812">Transmembrane</keyword>
<dbReference type="PROSITE" id="PS00371">
    <property type="entry name" value="PTS_EIIA_TYPE_1_HIS"/>
    <property type="match status" value="1"/>
</dbReference>
<feature type="transmembrane region" description="Helical" evidence="12">
    <location>
        <begin position="247"/>
        <end position="268"/>
    </location>
</feature>
<dbReference type="InterPro" id="IPR001127">
    <property type="entry name" value="PTS_EIIA_1_perm"/>
</dbReference>
<dbReference type="NCBIfam" id="TIGR00830">
    <property type="entry name" value="PTBA"/>
    <property type="match status" value="1"/>
</dbReference>
<feature type="domain" description="PTS EIIB type-1" evidence="14">
    <location>
        <begin position="8"/>
        <end position="90"/>
    </location>
</feature>
<keyword evidence="5 16" id="KW-0808">Transferase</keyword>
<feature type="transmembrane region" description="Helical" evidence="12">
    <location>
        <begin position="117"/>
        <end position="139"/>
    </location>
</feature>
<evidence type="ECO:0000256" key="8">
    <source>
        <dbReference type="ARBA" id="ARBA00022777"/>
    </source>
</evidence>
<keyword evidence="3" id="KW-1003">Cell membrane</keyword>
<dbReference type="OrthoDB" id="9797715at2"/>
<evidence type="ECO:0000313" key="16">
    <source>
        <dbReference type="EMBL" id="AKK09554.1"/>
    </source>
</evidence>
<feature type="transmembrane region" description="Helical" evidence="12">
    <location>
        <begin position="182"/>
        <end position="202"/>
    </location>
</feature>
<dbReference type="InterPro" id="IPR036878">
    <property type="entry name" value="Glu_permease_IIB"/>
</dbReference>
<feature type="domain" description="PTS EIIC type-1" evidence="15">
    <location>
        <begin position="112"/>
        <end position="467"/>
    </location>
</feature>
<dbReference type="PATRIC" id="fig|136857.5.peg.2117"/>
<evidence type="ECO:0000256" key="1">
    <source>
        <dbReference type="ARBA" id="ARBA00004651"/>
    </source>
</evidence>
<evidence type="ECO:0000259" key="14">
    <source>
        <dbReference type="PROSITE" id="PS51098"/>
    </source>
</evidence>
<protein>
    <submittedName>
        <fullName evidence="16">Beta-glucoside specific PTS system component</fullName>
        <ecNumber evidence="16">2.7.1.69</ecNumber>
    </submittedName>
</protein>
<dbReference type="InterPro" id="IPR001996">
    <property type="entry name" value="PTS_IIB_1"/>
</dbReference>
<evidence type="ECO:0000256" key="3">
    <source>
        <dbReference type="ARBA" id="ARBA00022475"/>
    </source>
</evidence>
<keyword evidence="9 12" id="KW-1133">Transmembrane helix</keyword>
<sequence length="627" mass="65096">MATKTAFRPLAEGVVAALGGPDNIRSVTHCATRLRFKIKDAAKVDDAGVEKHDGVITLVKAGGQHQVVIGNDVALAYQAIVDVDGMSTKAVKEASEDEDEGPQGSLFNRLIDLISSLFSPILWCLSGIALLKAFLAMSVQFGWIDTEGTNYLVLNAMADAVFYFLPLYLALTAARKFKVNDFIALSVVAPLVYPTVVALGGVEEPVTLFGLPLITMSYASSVIPAILAVWLTGYLQRWLERVLPGAIRTFGTPLLCVLIMVPLVLFTVGPITMIASNGISNAIAWLFHVAPWLAGALMGGFWQVFVMFGLHWGFVPVFLNDIATQGYSSIMAVLMAPVLAQGAATAAVFLRSKVAARRKVAGPATVSAILAGVTEPAVYGVTLPLKIPFYLGCVGGAIGGAIIAMGGAAFNTFVFPSVLATPALLGRGNLIMAFSGIVVAMIVAFIGTWIVMPRLEKQEAAVPSSPEDTTIDVPSGTTAILLPVRGEVIPLDQVDDKVFASGAMGTGLAVLPADGEVIAPVSGTVIAAPKSGHAFGIKSPEGIEVLVHVGLDTVAMKGEGFTPHVAKGDVVTAGQPLVTADLAAIAAAGYEATTLLVVTNSGTLADVRNVAPNVSSLAGEAGILVTP</sequence>
<dbReference type="SUPFAM" id="SSF51261">
    <property type="entry name" value="Duplicated hybrid motif"/>
    <property type="match status" value="1"/>
</dbReference>
<name>A0A0G3H876_9CORY</name>
<dbReference type="Gene3D" id="3.30.1360.60">
    <property type="entry name" value="Glucose permease domain IIB"/>
    <property type="match status" value="1"/>
</dbReference>
<feature type="transmembrane region" description="Helical" evidence="12">
    <location>
        <begin position="430"/>
        <end position="451"/>
    </location>
</feature>
<dbReference type="NCBIfam" id="TIGR01995">
    <property type="entry name" value="PTS-II-ABC-beta"/>
    <property type="match status" value="1"/>
</dbReference>
<keyword evidence="17" id="KW-1185">Reference proteome</keyword>
<accession>A0A0G3H876</accession>
<evidence type="ECO:0000256" key="10">
    <source>
        <dbReference type="ARBA" id="ARBA00023136"/>
    </source>
</evidence>
<dbReference type="GO" id="GO:0015771">
    <property type="term" value="P:trehalose transport"/>
    <property type="evidence" value="ECO:0007669"/>
    <property type="project" value="TreeGrafter"/>
</dbReference>
<dbReference type="GO" id="GO:0009401">
    <property type="term" value="P:phosphoenolpyruvate-dependent sugar phosphotransferase system"/>
    <property type="evidence" value="ECO:0007669"/>
    <property type="project" value="UniProtKB-KW"/>
</dbReference>
<dbReference type="PROSITE" id="PS51103">
    <property type="entry name" value="PTS_EIIC_TYPE_1"/>
    <property type="match status" value="1"/>
</dbReference>
<evidence type="ECO:0000256" key="6">
    <source>
        <dbReference type="ARBA" id="ARBA00022683"/>
    </source>
</evidence>
<dbReference type="STRING" id="136857.CTEST_10675"/>
<dbReference type="EMBL" id="CP011545">
    <property type="protein sequence ID" value="AKK09554.1"/>
    <property type="molecule type" value="Genomic_DNA"/>
</dbReference>
<dbReference type="CDD" id="cd00212">
    <property type="entry name" value="PTS_IIB_glc"/>
    <property type="match status" value="1"/>
</dbReference>
<evidence type="ECO:0000256" key="7">
    <source>
        <dbReference type="ARBA" id="ARBA00022692"/>
    </source>
</evidence>
<dbReference type="PANTHER" id="PTHR30175:SF1">
    <property type="entry name" value="PTS SYSTEM ARBUTIN-, CELLOBIOSE-, AND SALICIN-SPECIFIC EIIBC COMPONENT-RELATED"/>
    <property type="match status" value="1"/>
</dbReference>
<dbReference type="PROSITE" id="PS01035">
    <property type="entry name" value="PTS_EIIB_TYPE_1_CYS"/>
    <property type="match status" value="1"/>
</dbReference>
<reference evidence="17" key="2">
    <citation type="submission" date="2015-05" db="EMBL/GenBank/DDBJ databases">
        <title>Complete genome sequence of Corynebacterium testudinoris DSM 44614, recovered from necrotic lesions in the mouth of a tortoise.</title>
        <authorList>
            <person name="Ruckert C."/>
            <person name="Albersmeier A."/>
            <person name="Winkler A."/>
            <person name="Tauch A."/>
        </authorList>
    </citation>
    <scope>NUCLEOTIDE SEQUENCE [LARGE SCALE GENOMIC DNA]</scope>
    <source>
        <strain evidence="17">DSM 44614</strain>
    </source>
</reference>
<dbReference type="SUPFAM" id="SSF55604">
    <property type="entry name" value="Glucose permease domain IIB"/>
    <property type="match status" value="1"/>
</dbReference>
<dbReference type="InterPro" id="IPR050558">
    <property type="entry name" value="PTS_Sugar-Specific_Components"/>
</dbReference>